<evidence type="ECO:0000259" key="6">
    <source>
        <dbReference type="PROSITE" id="PS50102"/>
    </source>
</evidence>
<name>A9V048_MONBE</name>
<evidence type="ECO:0000256" key="5">
    <source>
        <dbReference type="SAM" id="MobiDB-lite"/>
    </source>
</evidence>
<feature type="compositionally biased region" description="Low complexity" evidence="5">
    <location>
        <begin position="624"/>
        <end position="635"/>
    </location>
</feature>
<dbReference type="PANTHER" id="PTHR48025">
    <property type="entry name" value="OS02G0815200 PROTEIN"/>
    <property type="match status" value="1"/>
</dbReference>
<dbReference type="GO" id="GO:0051252">
    <property type="term" value="P:regulation of RNA metabolic process"/>
    <property type="evidence" value="ECO:0007669"/>
    <property type="project" value="UniProtKB-ARBA"/>
</dbReference>
<reference evidence="7 8" key="1">
    <citation type="journal article" date="2008" name="Nature">
        <title>The genome of the choanoflagellate Monosiga brevicollis and the origin of metazoans.</title>
        <authorList>
            <consortium name="JGI Sequencing"/>
            <person name="King N."/>
            <person name="Westbrook M.J."/>
            <person name="Young S.L."/>
            <person name="Kuo A."/>
            <person name="Abedin M."/>
            <person name="Chapman J."/>
            <person name="Fairclough S."/>
            <person name="Hellsten U."/>
            <person name="Isogai Y."/>
            <person name="Letunic I."/>
            <person name="Marr M."/>
            <person name="Pincus D."/>
            <person name="Putnam N."/>
            <person name="Rokas A."/>
            <person name="Wright K.J."/>
            <person name="Zuzow R."/>
            <person name="Dirks W."/>
            <person name="Good M."/>
            <person name="Goodstein D."/>
            <person name="Lemons D."/>
            <person name="Li W."/>
            <person name="Lyons J.B."/>
            <person name="Morris A."/>
            <person name="Nichols S."/>
            <person name="Richter D.J."/>
            <person name="Salamov A."/>
            <person name="Bork P."/>
            <person name="Lim W.A."/>
            <person name="Manning G."/>
            <person name="Miller W.T."/>
            <person name="McGinnis W."/>
            <person name="Shapiro H."/>
            <person name="Tjian R."/>
            <person name="Grigoriev I.V."/>
            <person name="Rokhsar D."/>
        </authorList>
    </citation>
    <scope>NUCLEOTIDE SEQUENCE [LARGE SCALE GENOMIC DNA]</scope>
    <source>
        <strain evidence="8">MX1 / ATCC 50154</strain>
    </source>
</reference>
<dbReference type="SUPFAM" id="SSF54928">
    <property type="entry name" value="RNA-binding domain, RBD"/>
    <property type="match status" value="2"/>
</dbReference>
<dbReference type="GO" id="GO:0005634">
    <property type="term" value="C:nucleus"/>
    <property type="evidence" value="ECO:0007669"/>
    <property type="project" value="UniProtKB-ARBA"/>
</dbReference>
<dbReference type="EMBL" id="CH991552">
    <property type="protein sequence ID" value="EDQ88948.1"/>
    <property type="molecule type" value="Genomic_DNA"/>
</dbReference>
<evidence type="ECO:0000313" key="7">
    <source>
        <dbReference type="EMBL" id="EDQ88948.1"/>
    </source>
</evidence>
<dbReference type="InterPro" id="IPR012677">
    <property type="entry name" value="Nucleotide-bd_a/b_plait_sf"/>
</dbReference>
<feature type="compositionally biased region" description="Low complexity" evidence="5">
    <location>
        <begin position="95"/>
        <end position="107"/>
    </location>
</feature>
<accession>A9V048</accession>
<evidence type="ECO:0000256" key="2">
    <source>
        <dbReference type="ARBA" id="ARBA00022737"/>
    </source>
</evidence>
<organism evidence="7 8">
    <name type="scientific">Monosiga brevicollis</name>
    <name type="common">Choanoflagellate</name>
    <dbReference type="NCBI Taxonomy" id="81824"/>
    <lineage>
        <taxon>Eukaryota</taxon>
        <taxon>Choanoflagellata</taxon>
        <taxon>Craspedida</taxon>
        <taxon>Salpingoecidae</taxon>
        <taxon>Monosiga</taxon>
    </lineage>
</organism>
<feature type="region of interest" description="Disordered" evidence="5">
    <location>
        <begin position="610"/>
        <end position="635"/>
    </location>
</feature>
<evidence type="ECO:0000256" key="3">
    <source>
        <dbReference type="ARBA" id="ARBA00022884"/>
    </source>
</evidence>
<feature type="domain" description="RRM" evidence="6">
    <location>
        <begin position="274"/>
        <end position="353"/>
    </location>
</feature>
<dbReference type="Gene3D" id="3.30.70.330">
    <property type="match status" value="3"/>
</dbReference>
<dbReference type="SMART" id="SM00360">
    <property type="entry name" value="RRM"/>
    <property type="match status" value="3"/>
</dbReference>
<dbReference type="PANTHER" id="PTHR48025:SF1">
    <property type="entry name" value="RRM DOMAIN-CONTAINING PROTEIN"/>
    <property type="match status" value="1"/>
</dbReference>
<dbReference type="PROSITE" id="PS50102">
    <property type="entry name" value="RRM"/>
    <property type="match status" value="3"/>
</dbReference>
<dbReference type="FunCoup" id="A9V048">
    <property type="interactions" value="1447"/>
</dbReference>
<keyword evidence="3 4" id="KW-0694">RNA-binding</keyword>
<evidence type="ECO:0000256" key="4">
    <source>
        <dbReference type="PROSITE-ProRule" id="PRU00176"/>
    </source>
</evidence>
<keyword evidence="2" id="KW-0677">Repeat</keyword>
<sequence>MHTRLGVGACLIVFPCWLLIMSVRSRSLSLFPLPLHSNLVILARPGYSRRLDRPSNMAADAEVTSNLQALSLEGLASHQQQRIVGSPIPGARTNVSSTSSASSRSARPVPPPLNIPDLTHQATRPMGRFGEPSAPTAGSVPAPTSNATHHGYDIPPFKGKDEDDAGDASSPTSNGSNGQFNQAPVSKTNLIINYIPNSFSQDDLRALFGAYGALKSCKLMYDRATGKSLGYGFVEYEDENGATKAADALNEFQIENKRLKVSFARPSSSTITNANLYIKGLPTTINEQSLTDMFSSCGDIISVRVLYDRNGTPKGVGFVRFDQHKEAENAIQRFNNVTPEGCTTPLVVKFADNAKSRAAAPPPPHVQATMNHYGGFMPYHPPTSPPAQPFAARMSMQAPNQPQAQPQPQPQPMPPHPLGSMAPDEGHLGMIPPSAISDQGICLFVYNLPPACTEQDLTALVGQYGNVRSASIVRYKETGSSKGYAFITVATNADATNVIRNLNNMRYNGRDLQVSFKKQSRRPAHADMGNMHAGHVLPHAGPRDMSYMHMPLDAGYGSLPATAPQMGIPGRHPSLPMMGMGMQASMQTPISPLSPGTAAHLLNPGLLSPSAAPMPLQTPQHLISPSYPSSAGPYS</sequence>
<dbReference type="InParanoid" id="A9V048"/>
<feature type="compositionally biased region" description="Pro residues" evidence="5">
    <location>
        <begin position="405"/>
        <end position="417"/>
    </location>
</feature>
<dbReference type="FunFam" id="3.30.70.330:FF:000205">
    <property type="entry name" value="Sex lethal, isoform B"/>
    <property type="match status" value="1"/>
</dbReference>
<evidence type="ECO:0000256" key="1">
    <source>
        <dbReference type="ARBA" id="ARBA00006266"/>
    </source>
</evidence>
<evidence type="ECO:0000313" key="8">
    <source>
        <dbReference type="Proteomes" id="UP000001357"/>
    </source>
</evidence>
<feature type="domain" description="RRM" evidence="6">
    <location>
        <begin position="441"/>
        <end position="519"/>
    </location>
</feature>
<dbReference type="GO" id="GO:0003723">
    <property type="term" value="F:RNA binding"/>
    <property type="evidence" value="ECO:0007669"/>
    <property type="project" value="UniProtKB-UniRule"/>
</dbReference>
<dbReference type="STRING" id="81824.A9V048"/>
<dbReference type="InterPro" id="IPR002343">
    <property type="entry name" value="Hud_Sxl_RNA"/>
</dbReference>
<dbReference type="Proteomes" id="UP000001357">
    <property type="component" value="Unassembled WGS sequence"/>
</dbReference>
<feature type="compositionally biased region" description="Polar residues" evidence="5">
    <location>
        <begin position="169"/>
        <end position="182"/>
    </location>
</feature>
<dbReference type="KEGG" id="mbr:MONBRDRAFT_25688"/>
<dbReference type="FunFam" id="3.30.70.330:FF:000480">
    <property type="entry name" value="Fne, isoform A"/>
    <property type="match status" value="1"/>
</dbReference>
<dbReference type="Pfam" id="PF00076">
    <property type="entry name" value="RRM_1"/>
    <property type="match status" value="3"/>
</dbReference>
<dbReference type="InterPro" id="IPR000504">
    <property type="entry name" value="RRM_dom"/>
</dbReference>
<dbReference type="InterPro" id="IPR035979">
    <property type="entry name" value="RBD_domain_sf"/>
</dbReference>
<dbReference type="FunFam" id="3.30.70.330:FF:001562">
    <property type="entry name" value="Protein CBR-EXC-7"/>
    <property type="match status" value="1"/>
</dbReference>
<comment type="similarity">
    <text evidence="1">Belongs to the RRM elav family.</text>
</comment>
<dbReference type="GeneID" id="5891282"/>
<dbReference type="AlphaFoldDB" id="A9V048"/>
<proteinExistence type="inferred from homology"/>
<dbReference type="InterPro" id="IPR050502">
    <property type="entry name" value="Euk_RNA-bind_prot"/>
</dbReference>
<keyword evidence="8" id="KW-1185">Reference proteome</keyword>
<protein>
    <recommendedName>
        <fullName evidence="6">RRM domain-containing protein</fullName>
    </recommendedName>
</protein>
<feature type="region of interest" description="Disordered" evidence="5">
    <location>
        <begin position="84"/>
        <end position="182"/>
    </location>
</feature>
<feature type="domain" description="RRM" evidence="6">
    <location>
        <begin position="188"/>
        <end position="266"/>
    </location>
</feature>
<dbReference type="CDD" id="cd12375">
    <property type="entry name" value="RRM1_Hu_like"/>
    <property type="match status" value="1"/>
</dbReference>
<dbReference type="eggNOG" id="KOG0145">
    <property type="taxonomic scope" value="Eukaryota"/>
</dbReference>
<dbReference type="OMA" id="PTEWTES"/>
<dbReference type="RefSeq" id="XP_001746053.1">
    <property type="nucleotide sequence ID" value="XM_001746001.1"/>
</dbReference>
<gene>
    <name evidence="7" type="ORF">MONBRDRAFT_25688</name>
</gene>
<dbReference type="GO" id="GO:1990904">
    <property type="term" value="C:ribonucleoprotein complex"/>
    <property type="evidence" value="ECO:0007669"/>
    <property type="project" value="InterPro"/>
</dbReference>
<dbReference type="PRINTS" id="PR00961">
    <property type="entry name" value="HUDSXLRNA"/>
</dbReference>
<feature type="region of interest" description="Disordered" evidence="5">
    <location>
        <begin position="396"/>
        <end position="428"/>
    </location>
</feature>